<dbReference type="InterPro" id="IPR011990">
    <property type="entry name" value="TPR-like_helical_dom_sf"/>
</dbReference>
<feature type="repeat" description="TPR" evidence="3">
    <location>
        <begin position="290"/>
        <end position="323"/>
    </location>
</feature>
<dbReference type="PANTHER" id="PTHR22904:SF523">
    <property type="entry name" value="STRESS-INDUCED-PHOSPHOPROTEIN 1"/>
    <property type="match status" value="1"/>
</dbReference>
<dbReference type="PANTHER" id="PTHR22904">
    <property type="entry name" value="TPR REPEAT CONTAINING PROTEIN"/>
    <property type="match status" value="1"/>
</dbReference>
<reference evidence="5" key="1">
    <citation type="submission" date="2011-05" db="EMBL/GenBank/DDBJ databases">
        <authorList>
            <person name="Richards S.R."/>
            <person name="Qu J."/>
            <person name="Jiang H."/>
            <person name="Jhangiani S.N."/>
            <person name="Agravi P."/>
            <person name="Goodspeed R."/>
            <person name="Gross S."/>
            <person name="Mandapat C."/>
            <person name="Jackson L."/>
            <person name="Mathew T."/>
            <person name="Pu L."/>
            <person name="Thornton R."/>
            <person name="Saada N."/>
            <person name="Wilczek-Boney K.B."/>
            <person name="Lee S."/>
            <person name="Kovar C."/>
            <person name="Wu Y."/>
            <person name="Scherer S.E."/>
            <person name="Worley K.C."/>
            <person name="Muzny D.M."/>
            <person name="Gibbs R."/>
        </authorList>
    </citation>
    <scope>NUCLEOTIDE SEQUENCE</scope>
    <source>
        <strain evidence="5">Brora</strain>
    </source>
</reference>
<evidence type="ECO:0000313" key="5">
    <source>
        <dbReference type="Proteomes" id="UP000014500"/>
    </source>
</evidence>
<evidence type="ECO:0000256" key="2">
    <source>
        <dbReference type="ARBA" id="ARBA00022803"/>
    </source>
</evidence>
<keyword evidence="1" id="KW-0677">Repeat</keyword>
<dbReference type="Gene3D" id="1.25.40.10">
    <property type="entry name" value="Tetratricopeptide repeat domain"/>
    <property type="match status" value="1"/>
</dbReference>
<evidence type="ECO:0000313" key="4">
    <source>
        <dbReference type="EnsemblMetazoa" id="SMAR010429-PA"/>
    </source>
</evidence>
<keyword evidence="2 3" id="KW-0802">TPR repeat</keyword>
<evidence type="ECO:0000256" key="1">
    <source>
        <dbReference type="ARBA" id="ARBA00022737"/>
    </source>
</evidence>
<protein>
    <submittedName>
        <fullName evidence="4">Uncharacterized protein</fullName>
    </submittedName>
</protein>
<dbReference type="HOGENOM" id="CLU_359941_0_0_1"/>
<dbReference type="PhylomeDB" id="T1J9N2"/>
<keyword evidence="5" id="KW-1185">Reference proteome</keyword>
<evidence type="ECO:0000256" key="3">
    <source>
        <dbReference type="PROSITE-ProRule" id="PRU00339"/>
    </source>
</evidence>
<organism evidence="4 5">
    <name type="scientific">Strigamia maritima</name>
    <name type="common">European centipede</name>
    <name type="synonym">Geophilus maritimus</name>
    <dbReference type="NCBI Taxonomy" id="126957"/>
    <lineage>
        <taxon>Eukaryota</taxon>
        <taxon>Metazoa</taxon>
        <taxon>Ecdysozoa</taxon>
        <taxon>Arthropoda</taxon>
        <taxon>Myriapoda</taxon>
        <taxon>Chilopoda</taxon>
        <taxon>Pleurostigmophora</taxon>
        <taxon>Geophilomorpha</taxon>
        <taxon>Linotaeniidae</taxon>
        <taxon>Strigamia</taxon>
    </lineage>
</organism>
<dbReference type="EMBL" id="JH431977">
    <property type="status" value="NOT_ANNOTATED_CDS"/>
    <property type="molecule type" value="Genomic_DNA"/>
</dbReference>
<dbReference type="OMA" id="CFEANDE"/>
<reference evidence="4" key="2">
    <citation type="submission" date="2015-02" db="UniProtKB">
        <authorList>
            <consortium name="EnsemblMetazoa"/>
        </authorList>
    </citation>
    <scope>IDENTIFICATION</scope>
</reference>
<dbReference type="GO" id="GO:0051879">
    <property type="term" value="F:Hsp90 protein binding"/>
    <property type="evidence" value="ECO:0007669"/>
    <property type="project" value="TreeGrafter"/>
</dbReference>
<dbReference type="AlphaFoldDB" id="T1J9N2"/>
<dbReference type="EnsemblMetazoa" id="SMAR010429-RA">
    <property type="protein sequence ID" value="SMAR010429-PA"/>
    <property type="gene ID" value="SMAR010429"/>
</dbReference>
<dbReference type="InterPro" id="IPR019734">
    <property type="entry name" value="TPR_rpt"/>
</dbReference>
<dbReference type="STRING" id="126957.T1J9N2"/>
<accession>T1J9N2</accession>
<dbReference type="Proteomes" id="UP000014500">
    <property type="component" value="Unassembled WGS sequence"/>
</dbReference>
<name>T1J9N2_STRMM</name>
<dbReference type="SMART" id="SM00028">
    <property type="entry name" value="TPR"/>
    <property type="match status" value="2"/>
</dbReference>
<dbReference type="SUPFAM" id="SSF48452">
    <property type="entry name" value="TPR-like"/>
    <property type="match status" value="2"/>
</dbReference>
<sequence length="641" mass="74635">MDRHSQNYLRVYCFYFPHACSVLRNLFQKRWKSLTTKDWENTSSFQKNLVTNCIDEFYKKALYLKKSNFQRDRIDEWNLKSFTRILQNFNFNNQLSADLQRRENNMITTLITLSIQVSCNPRLTLPDNEFLEILKNLEDILTHFGSSPITLRKLKSSDLYSMLKEVDLDEKLTASKTPAKINDIKRTANKYYMDGEYKNAVKYYCQALNIQNLSTVDRAVLYSNRSAAVLAAASASPNTKAINLSIDIYGTMFPDLSIDQLELELVILYQVKKAAKDDAKKSVQLRPSWFRGHYRLACAYQSLSKYQDALRHFDIAIKLNPTIQEMNDAKDMCSKMLLKDGRPTQFMSCIQKFMKLIKECEIKKVKSNTFWEMWTSSYPFDVQVINRCSAKGSLTANKLKTACIHYAKALIFLNSEGEAANANFVQELSNCLQIEPVTAYFSETDKKLAMDIVTKMLRSQEIHTLSELDKNIRICFAYLMLPESVNFEFLDESAAKYPKEEYFQELYCIQFACFEANDEDALEQLELALKTFPNNCKLQYTKADVLRRMYDCPGKSIESFQHYLDLVAEDDRLVPNVCYKIAFLNACQMFMFGNRKLFAEVKKYFIMGEKAEKIQLPFFQLQKTEFKSALQIIIQTLYQHM</sequence>
<dbReference type="Pfam" id="PF00515">
    <property type="entry name" value="TPR_1"/>
    <property type="match status" value="1"/>
</dbReference>
<proteinExistence type="predicted"/>
<dbReference type="PROSITE" id="PS50005">
    <property type="entry name" value="TPR"/>
    <property type="match status" value="1"/>
</dbReference>